<dbReference type="InParanoid" id="A0A6C2YX70"/>
<feature type="chain" id="PRO_5036172909" description="Lipoprotein" evidence="2">
    <location>
        <begin position="22"/>
        <end position="86"/>
    </location>
</feature>
<evidence type="ECO:0008006" key="5">
    <source>
        <dbReference type="Google" id="ProtNLM"/>
    </source>
</evidence>
<feature type="compositionally biased region" description="Pro residues" evidence="1">
    <location>
        <begin position="73"/>
        <end position="86"/>
    </location>
</feature>
<dbReference type="EMBL" id="LR593887">
    <property type="protein sequence ID" value="VTS08334.1"/>
    <property type="molecule type" value="Genomic_DNA"/>
</dbReference>
<evidence type="ECO:0000256" key="2">
    <source>
        <dbReference type="SAM" id="SignalP"/>
    </source>
</evidence>
<reference evidence="3" key="1">
    <citation type="submission" date="2019-04" db="EMBL/GenBank/DDBJ databases">
        <authorList>
            <consortium name="Science for Life Laboratories"/>
        </authorList>
    </citation>
    <scope>NUCLEOTIDE SEQUENCE</scope>
    <source>
        <strain evidence="3">MBLW1</strain>
    </source>
</reference>
<accession>A0A6C2YX70</accession>
<protein>
    <recommendedName>
        <fullName evidence="5">Lipoprotein</fullName>
    </recommendedName>
</protein>
<dbReference type="KEGG" id="tim:GMBLW1_37040"/>
<dbReference type="EMBL" id="LR586016">
    <property type="protein sequence ID" value="VIP05489.1"/>
    <property type="molecule type" value="Genomic_DNA"/>
</dbReference>
<feature type="region of interest" description="Disordered" evidence="1">
    <location>
        <begin position="21"/>
        <end position="86"/>
    </location>
</feature>
<proteinExistence type="predicted"/>
<dbReference type="PROSITE" id="PS51257">
    <property type="entry name" value="PROKAR_LIPOPROTEIN"/>
    <property type="match status" value="1"/>
</dbReference>
<gene>
    <name evidence="3" type="ORF">GMBLW1_37040</name>
</gene>
<organism evidence="3">
    <name type="scientific">Tuwongella immobilis</name>
    <dbReference type="NCBI Taxonomy" id="692036"/>
    <lineage>
        <taxon>Bacteria</taxon>
        <taxon>Pseudomonadati</taxon>
        <taxon>Planctomycetota</taxon>
        <taxon>Planctomycetia</taxon>
        <taxon>Gemmatales</taxon>
        <taxon>Gemmataceae</taxon>
        <taxon>Tuwongella</taxon>
    </lineage>
</organism>
<keyword evidence="4" id="KW-1185">Reference proteome</keyword>
<dbReference type="AlphaFoldDB" id="A0A6C2YX70"/>
<dbReference type="Proteomes" id="UP000464378">
    <property type="component" value="Chromosome"/>
</dbReference>
<feature type="signal peptide" evidence="2">
    <location>
        <begin position="1"/>
        <end position="21"/>
    </location>
</feature>
<evidence type="ECO:0000313" key="4">
    <source>
        <dbReference type="Proteomes" id="UP000464378"/>
    </source>
</evidence>
<keyword evidence="2" id="KW-0732">Signal</keyword>
<dbReference type="RefSeq" id="WP_197740798.1">
    <property type="nucleotide sequence ID" value="NZ_LR593887.1"/>
</dbReference>
<evidence type="ECO:0000256" key="1">
    <source>
        <dbReference type="SAM" id="MobiDB-lite"/>
    </source>
</evidence>
<feature type="compositionally biased region" description="Basic and acidic residues" evidence="1">
    <location>
        <begin position="25"/>
        <end position="35"/>
    </location>
</feature>
<evidence type="ECO:0000313" key="3">
    <source>
        <dbReference type="EMBL" id="VIP05489.1"/>
    </source>
</evidence>
<sequence length="86" mass="8907">MRYRSLFLACFAAMLLGCSGATDSAKNRNLDRPKPSGELPGPVTPDVEKATPKMEAAPKTDADPAAPAEKEPAPAPVAPPINPPSP</sequence>
<feature type="compositionally biased region" description="Basic and acidic residues" evidence="1">
    <location>
        <begin position="46"/>
        <end position="72"/>
    </location>
</feature>
<name>A0A6C2YX70_9BACT</name>